<dbReference type="SUPFAM" id="SSF56854">
    <property type="entry name" value="Bcl-2 inhibitors of programmed cell death"/>
    <property type="match status" value="1"/>
</dbReference>
<dbReference type="GO" id="GO:0005741">
    <property type="term" value="C:mitochondrial outer membrane"/>
    <property type="evidence" value="ECO:0007669"/>
    <property type="project" value="UniProtKB-SubCell"/>
</dbReference>
<evidence type="ECO:0000256" key="7">
    <source>
        <dbReference type="ARBA" id="ARBA00023128"/>
    </source>
</evidence>
<reference evidence="10" key="2">
    <citation type="submission" date="2025-05" db="UniProtKB">
        <authorList>
            <consortium name="Ensembl"/>
        </authorList>
    </citation>
    <scope>IDENTIFICATION</scope>
</reference>
<evidence type="ECO:0000256" key="8">
    <source>
        <dbReference type="ARBA" id="ARBA00023136"/>
    </source>
</evidence>
<name>A0A8B9RC25_ASTMX</name>
<dbReference type="AlphaFoldDB" id="A0A8B9RC25"/>
<evidence type="ECO:0000256" key="2">
    <source>
        <dbReference type="ARBA" id="ARBA00004496"/>
    </source>
</evidence>
<evidence type="ECO:0000313" key="11">
    <source>
        <dbReference type="Proteomes" id="UP000694621"/>
    </source>
</evidence>
<dbReference type="Gene3D" id="1.10.437.10">
    <property type="entry name" value="Blc2-like"/>
    <property type="match status" value="1"/>
</dbReference>
<evidence type="ECO:0000313" key="10">
    <source>
        <dbReference type="Ensembl" id="ENSAMXP00005032005.1"/>
    </source>
</evidence>
<dbReference type="KEGG" id="amex:107197792"/>
<gene>
    <name evidence="10" type="primary">LOC107197792</name>
    <name evidence="9" type="ORF">AMEX_G12318</name>
</gene>
<dbReference type="PANTHER" id="PTHR35447">
    <property type="entry name" value="BH3-INTERACTING DOMAIN DEATH AGONIST"/>
    <property type="match status" value="1"/>
</dbReference>
<keyword evidence="4" id="KW-0963">Cytoplasm</keyword>
<proteinExistence type="predicted"/>
<dbReference type="GO" id="GO:0005829">
    <property type="term" value="C:cytosol"/>
    <property type="evidence" value="ECO:0007669"/>
    <property type="project" value="TreeGrafter"/>
</dbReference>
<evidence type="ECO:0000313" key="12">
    <source>
        <dbReference type="Proteomes" id="UP000752171"/>
    </source>
</evidence>
<evidence type="ECO:0000313" key="9">
    <source>
        <dbReference type="EMBL" id="KAG9273213.1"/>
    </source>
</evidence>
<dbReference type="GO" id="GO:2001244">
    <property type="term" value="P:positive regulation of intrinsic apoptotic signaling pathway"/>
    <property type="evidence" value="ECO:0007669"/>
    <property type="project" value="TreeGrafter"/>
</dbReference>
<dbReference type="PANTHER" id="PTHR35447:SF1">
    <property type="entry name" value="BH3-INTERACTING DOMAIN DEATH AGONIST"/>
    <property type="match status" value="1"/>
</dbReference>
<dbReference type="Proteomes" id="UP000694621">
    <property type="component" value="Unplaced"/>
</dbReference>
<protein>
    <recommendedName>
        <fullName evidence="3">BH3-interacting domain death agonist</fullName>
    </recommendedName>
</protein>
<comment type="subcellular location">
    <subcellularLocation>
        <location evidence="2">Cytoplasm</location>
    </subcellularLocation>
    <subcellularLocation>
        <location evidence="1">Mitochondrion outer membrane</location>
    </subcellularLocation>
</comment>
<reference evidence="9 12" key="1">
    <citation type="submission" date="2021-07" db="EMBL/GenBank/DDBJ databases">
        <authorList>
            <person name="Imarazene B."/>
            <person name="Zahm M."/>
            <person name="Klopp C."/>
            <person name="Cabau C."/>
            <person name="Beille S."/>
            <person name="Jouanno E."/>
            <person name="Castinel A."/>
            <person name="Lluch J."/>
            <person name="Gil L."/>
            <person name="Kuchtly C."/>
            <person name="Lopez Roques C."/>
            <person name="Donnadieu C."/>
            <person name="Parrinello H."/>
            <person name="Journot L."/>
            <person name="Du K."/>
            <person name="Schartl M."/>
            <person name="Retaux S."/>
            <person name="Guiguen Y."/>
        </authorList>
    </citation>
    <scope>NUCLEOTIDE SEQUENCE [LARGE SCALE GENOMIC DNA]</scope>
    <source>
        <strain evidence="9">Pach_M1</strain>
        <tissue evidence="9">Testis</tissue>
    </source>
</reference>
<evidence type="ECO:0000256" key="4">
    <source>
        <dbReference type="ARBA" id="ARBA00022490"/>
    </source>
</evidence>
<dbReference type="GO" id="GO:0008637">
    <property type="term" value="P:apoptotic mitochondrial changes"/>
    <property type="evidence" value="ECO:0007669"/>
    <property type="project" value="TreeGrafter"/>
</dbReference>
<keyword evidence="6" id="KW-1000">Mitochondrion outer membrane</keyword>
<dbReference type="GeneID" id="107197792"/>
<dbReference type="Ensembl" id="ENSAMXT00005034998.1">
    <property type="protein sequence ID" value="ENSAMXP00005032005.1"/>
    <property type="gene ID" value="ENSAMXG00005015648.1"/>
</dbReference>
<sequence>MMDVNDNINAFSQPSILFLTFLQQTPSHNPEFKRELQLLTCDMALQADQCVYSGEMDYSDHSMIDPNIECDGELEADGHGLSIQRNLLQDILPQAHLGLPVNNEVIREVAAELITIADDLNNTIMSRAADSLTSELRRTSSMQTWPALLRRSVTELINCVPGAHNEQVTMALTFSLVKAVCERAPPLLRGLFSVLMQYIYPARPR</sequence>
<evidence type="ECO:0000256" key="6">
    <source>
        <dbReference type="ARBA" id="ARBA00022787"/>
    </source>
</evidence>
<evidence type="ECO:0000256" key="5">
    <source>
        <dbReference type="ARBA" id="ARBA00022703"/>
    </source>
</evidence>
<dbReference type="Pfam" id="PF06393">
    <property type="entry name" value="BID"/>
    <property type="match status" value="1"/>
</dbReference>
<dbReference type="OrthoDB" id="9941774at2759"/>
<dbReference type="RefSeq" id="XP_015462999.1">
    <property type="nucleotide sequence ID" value="XM_015607513.3"/>
</dbReference>
<dbReference type="OMA" id="MQDLHPI"/>
<evidence type="ECO:0000256" key="1">
    <source>
        <dbReference type="ARBA" id="ARBA00004294"/>
    </source>
</evidence>
<dbReference type="InterPro" id="IPR010479">
    <property type="entry name" value="BID"/>
</dbReference>
<dbReference type="Proteomes" id="UP000752171">
    <property type="component" value="Unassembled WGS sequence"/>
</dbReference>
<dbReference type="EMBL" id="JAICCE010000009">
    <property type="protein sequence ID" value="KAG9273213.1"/>
    <property type="molecule type" value="Genomic_DNA"/>
</dbReference>
<accession>A0A8B9RC25</accession>
<dbReference type="InterPro" id="IPR036834">
    <property type="entry name" value="Bcl-2-like_sf"/>
</dbReference>
<dbReference type="GO" id="GO:2001238">
    <property type="term" value="P:positive regulation of extrinsic apoptotic signaling pathway"/>
    <property type="evidence" value="ECO:0007669"/>
    <property type="project" value="TreeGrafter"/>
</dbReference>
<dbReference type="GO" id="GO:0090200">
    <property type="term" value="P:positive regulation of release of cytochrome c from mitochondria"/>
    <property type="evidence" value="ECO:0007669"/>
    <property type="project" value="TreeGrafter"/>
</dbReference>
<keyword evidence="8" id="KW-0472">Membrane</keyword>
<organism evidence="10 11">
    <name type="scientific">Astyanax mexicanus</name>
    <name type="common">Blind cave fish</name>
    <name type="synonym">Astyanax fasciatus mexicanus</name>
    <dbReference type="NCBI Taxonomy" id="7994"/>
    <lineage>
        <taxon>Eukaryota</taxon>
        <taxon>Metazoa</taxon>
        <taxon>Chordata</taxon>
        <taxon>Craniata</taxon>
        <taxon>Vertebrata</taxon>
        <taxon>Euteleostomi</taxon>
        <taxon>Actinopterygii</taxon>
        <taxon>Neopterygii</taxon>
        <taxon>Teleostei</taxon>
        <taxon>Ostariophysi</taxon>
        <taxon>Characiformes</taxon>
        <taxon>Characoidei</taxon>
        <taxon>Acestrorhamphidae</taxon>
        <taxon>Acestrorhamphinae</taxon>
        <taxon>Astyanax</taxon>
    </lineage>
</organism>
<keyword evidence="7" id="KW-0496">Mitochondrion</keyword>
<keyword evidence="5" id="KW-0053">Apoptosis</keyword>
<evidence type="ECO:0000256" key="3">
    <source>
        <dbReference type="ARBA" id="ARBA00015802"/>
    </source>
</evidence>